<feature type="domain" description="Multidrug resistance protein MdtA-like C-terminal permuted SH3" evidence="11">
    <location>
        <begin position="347"/>
        <end position="404"/>
    </location>
</feature>
<feature type="domain" description="Multidrug resistance protein MdtA-like barrel-sandwich hybrid" evidence="9">
    <location>
        <begin position="73"/>
        <end position="214"/>
    </location>
</feature>
<dbReference type="Pfam" id="PF25967">
    <property type="entry name" value="RND-MFP_C"/>
    <property type="match status" value="1"/>
</dbReference>
<dbReference type="Gene3D" id="2.40.30.170">
    <property type="match status" value="1"/>
</dbReference>
<sequence length="467" mass="47901">MAISSVRRSFLWWGLAALLVLGAWGWWSGRPAPMAAAANGNAAAPVLVHTADVAVRDMPIRLQGLGAVQAWASVTVRARIDGQLESVGFREGEVVHEGQLIARLDDRVQQAQLAQALAQRTRDQAQLDNAREDLARYVELARHGAIDRKTLDTQRAQVAVLQAAIQADEAQVQAARVQLDYTRITAPLTGRTGARRVDPGNLVRATDADGLVLINQIDPIAVSFTVPDTAFAEVQAAVRAARAVHAQAPADGAGAPGSPSAAGGKAAGAAGGKASAAAHPVPGLAVEVYGRGRPERLGRGTLVLVDNQIDAASGTLRLKARLDNPDQALWPGQTVDVRLILGDRPGALVVPESAVQRGAQGLYVYVIEADGRVRVQTVRVAVAQDGLAVVSEGLSAGQRVVVDGQYKLRPGLKIAEAAAETAAAAAPAPGGGKAAADGKAAPGRKSAADGKAAPGGSAAPAAPGDVS</sequence>
<reference evidence="12 13" key="1">
    <citation type="submission" date="2020-08" db="EMBL/GenBank/DDBJ databases">
        <title>Genomic Encyclopedia of Type Strains, Phase IV (KMG-IV): sequencing the most valuable type-strain genomes for metagenomic binning, comparative biology and taxonomic classification.</title>
        <authorList>
            <person name="Goeker M."/>
        </authorList>
    </citation>
    <scope>NUCLEOTIDE SEQUENCE [LARGE SCALE GENOMIC DNA]</scope>
    <source>
        <strain evidence="12 13">DSM 12141</strain>
    </source>
</reference>
<evidence type="ECO:0000313" key="12">
    <source>
        <dbReference type="EMBL" id="MBB6083183.1"/>
    </source>
</evidence>
<feature type="domain" description="Multidrug resistance protein MdtA-like beta-barrel" evidence="10">
    <location>
        <begin position="284"/>
        <end position="341"/>
    </location>
</feature>
<feature type="domain" description="Multidrug resistance protein MdtA-like alpha-helical hairpin" evidence="8">
    <location>
        <begin position="112"/>
        <end position="182"/>
    </location>
</feature>
<accession>A0A7W9TLY7</accession>
<evidence type="ECO:0000259" key="9">
    <source>
        <dbReference type="Pfam" id="PF25917"/>
    </source>
</evidence>
<dbReference type="Pfam" id="PF25876">
    <property type="entry name" value="HH_MFP_RND"/>
    <property type="match status" value="1"/>
</dbReference>
<dbReference type="InterPro" id="IPR058624">
    <property type="entry name" value="MdtA-like_HH"/>
</dbReference>
<evidence type="ECO:0000256" key="2">
    <source>
        <dbReference type="ARBA" id="ARBA00009477"/>
    </source>
</evidence>
<name>A0A7W9TLY7_CASDE</name>
<dbReference type="Gene3D" id="2.40.420.20">
    <property type="match status" value="1"/>
</dbReference>
<dbReference type="NCBIfam" id="TIGR01730">
    <property type="entry name" value="RND_mfp"/>
    <property type="match status" value="1"/>
</dbReference>
<evidence type="ECO:0000256" key="5">
    <source>
        <dbReference type="ARBA" id="ARBA00022519"/>
    </source>
</evidence>
<dbReference type="Gene3D" id="2.40.50.100">
    <property type="match status" value="1"/>
</dbReference>
<dbReference type="PANTHER" id="PTHR30469:SF12">
    <property type="entry name" value="MULTIDRUG RESISTANCE PROTEIN MDTA"/>
    <property type="match status" value="1"/>
</dbReference>
<keyword evidence="3" id="KW-0813">Transport</keyword>
<dbReference type="InterPro" id="IPR006311">
    <property type="entry name" value="TAT_signal"/>
</dbReference>
<evidence type="ECO:0000256" key="3">
    <source>
        <dbReference type="ARBA" id="ARBA00022448"/>
    </source>
</evidence>
<protein>
    <submittedName>
        <fullName evidence="12">Multidrug efflux system membrane fusion protein</fullName>
    </submittedName>
</protein>
<comment type="similarity">
    <text evidence="2">Belongs to the membrane fusion protein (MFP) (TC 8.A.1) family.</text>
</comment>
<dbReference type="Proteomes" id="UP000541136">
    <property type="component" value="Unassembled WGS sequence"/>
</dbReference>
<evidence type="ECO:0000256" key="7">
    <source>
        <dbReference type="SAM" id="MobiDB-lite"/>
    </source>
</evidence>
<dbReference type="FunFam" id="2.40.420.20:FF:000001">
    <property type="entry name" value="Efflux RND transporter periplasmic adaptor subunit"/>
    <property type="match status" value="1"/>
</dbReference>
<dbReference type="PROSITE" id="PS51318">
    <property type="entry name" value="TAT"/>
    <property type="match status" value="1"/>
</dbReference>
<dbReference type="EMBL" id="JACHIB010000006">
    <property type="protein sequence ID" value="MBB6083183.1"/>
    <property type="molecule type" value="Genomic_DNA"/>
</dbReference>
<dbReference type="PANTHER" id="PTHR30469">
    <property type="entry name" value="MULTIDRUG RESISTANCE PROTEIN MDTA"/>
    <property type="match status" value="1"/>
</dbReference>
<dbReference type="RefSeq" id="WP_184142590.1">
    <property type="nucleotide sequence ID" value="NZ_JACHIB010000006.1"/>
</dbReference>
<organism evidence="12 13">
    <name type="scientific">Castellaniella defragrans</name>
    <name type="common">Alcaligenes defragrans</name>
    <dbReference type="NCBI Taxonomy" id="75697"/>
    <lineage>
        <taxon>Bacteria</taxon>
        <taxon>Pseudomonadati</taxon>
        <taxon>Pseudomonadota</taxon>
        <taxon>Betaproteobacteria</taxon>
        <taxon>Burkholderiales</taxon>
        <taxon>Alcaligenaceae</taxon>
        <taxon>Castellaniella</taxon>
    </lineage>
</organism>
<keyword evidence="5" id="KW-0997">Cell inner membrane</keyword>
<feature type="region of interest" description="Disordered" evidence="7">
    <location>
        <begin position="425"/>
        <end position="467"/>
    </location>
</feature>
<evidence type="ECO:0000256" key="4">
    <source>
        <dbReference type="ARBA" id="ARBA00022475"/>
    </source>
</evidence>
<keyword evidence="6" id="KW-0472">Membrane</keyword>
<gene>
    <name evidence="12" type="ORF">HNR28_001220</name>
</gene>
<comment type="caution">
    <text evidence="12">The sequence shown here is derived from an EMBL/GenBank/DDBJ whole genome shotgun (WGS) entry which is preliminary data.</text>
</comment>
<dbReference type="InterPro" id="IPR058625">
    <property type="entry name" value="MdtA-like_BSH"/>
</dbReference>
<dbReference type="InterPro" id="IPR058627">
    <property type="entry name" value="MdtA-like_C"/>
</dbReference>
<dbReference type="GO" id="GO:1990281">
    <property type="term" value="C:efflux pump complex"/>
    <property type="evidence" value="ECO:0007669"/>
    <property type="project" value="TreeGrafter"/>
</dbReference>
<feature type="compositionally biased region" description="Low complexity" evidence="7">
    <location>
        <begin position="249"/>
        <end position="264"/>
    </location>
</feature>
<evidence type="ECO:0000256" key="6">
    <source>
        <dbReference type="ARBA" id="ARBA00023136"/>
    </source>
</evidence>
<dbReference type="AlphaFoldDB" id="A0A7W9TLY7"/>
<proteinExistence type="inferred from homology"/>
<dbReference type="InterPro" id="IPR006143">
    <property type="entry name" value="RND_pump_MFP"/>
</dbReference>
<evidence type="ECO:0000259" key="11">
    <source>
        <dbReference type="Pfam" id="PF25967"/>
    </source>
</evidence>
<evidence type="ECO:0000259" key="10">
    <source>
        <dbReference type="Pfam" id="PF25944"/>
    </source>
</evidence>
<evidence type="ECO:0000313" key="13">
    <source>
        <dbReference type="Proteomes" id="UP000541136"/>
    </source>
</evidence>
<dbReference type="Gene3D" id="1.10.287.470">
    <property type="entry name" value="Helix hairpin bin"/>
    <property type="match status" value="1"/>
</dbReference>
<dbReference type="SUPFAM" id="SSF111369">
    <property type="entry name" value="HlyD-like secretion proteins"/>
    <property type="match status" value="2"/>
</dbReference>
<dbReference type="Pfam" id="PF25944">
    <property type="entry name" value="Beta-barrel_RND"/>
    <property type="match status" value="1"/>
</dbReference>
<evidence type="ECO:0000259" key="8">
    <source>
        <dbReference type="Pfam" id="PF25876"/>
    </source>
</evidence>
<keyword evidence="4" id="KW-1003">Cell membrane</keyword>
<feature type="region of interest" description="Disordered" evidence="7">
    <location>
        <begin position="249"/>
        <end position="268"/>
    </location>
</feature>
<dbReference type="Pfam" id="PF25917">
    <property type="entry name" value="BSH_RND"/>
    <property type="match status" value="1"/>
</dbReference>
<dbReference type="GO" id="GO:0030313">
    <property type="term" value="C:cell envelope"/>
    <property type="evidence" value="ECO:0007669"/>
    <property type="project" value="UniProtKB-SubCell"/>
</dbReference>
<dbReference type="InterPro" id="IPR058626">
    <property type="entry name" value="MdtA-like_b-barrel"/>
</dbReference>
<dbReference type="GO" id="GO:0015562">
    <property type="term" value="F:efflux transmembrane transporter activity"/>
    <property type="evidence" value="ECO:0007669"/>
    <property type="project" value="TreeGrafter"/>
</dbReference>
<evidence type="ECO:0000256" key="1">
    <source>
        <dbReference type="ARBA" id="ARBA00004236"/>
    </source>
</evidence>
<comment type="subcellular location">
    <subcellularLocation>
        <location evidence="1">Cell membrane</location>
    </subcellularLocation>
</comment>